<name>A0A7J8X2U5_GOSAI</name>
<evidence type="ECO:0000313" key="1">
    <source>
        <dbReference type="EMBL" id="MBA0681563.1"/>
    </source>
</evidence>
<feature type="non-terminal residue" evidence="1">
    <location>
        <position position="239"/>
    </location>
</feature>
<dbReference type="EMBL" id="JABFAA010000005">
    <property type="protein sequence ID" value="MBA0681563.1"/>
    <property type="molecule type" value="Genomic_DNA"/>
</dbReference>
<keyword evidence="2" id="KW-1185">Reference proteome</keyword>
<reference evidence="1 2" key="1">
    <citation type="journal article" date="2019" name="Genome Biol. Evol.">
        <title>Insights into the evolution of the New World diploid cottons (Gossypium, subgenus Houzingenia) based on genome sequencing.</title>
        <authorList>
            <person name="Grover C.E."/>
            <person name="Arick M.A. 2nd"/>
            <person name="Thrash A."/>
            <person name="Conover J.L."/>
            <person name="Sanders W.S."/>
            <person name="Peterson D.G."/>
            <person name="Frelichowski J.E."/>
            <person name="Scheffler J.A."/>
            <person name="Scheffler B.E."/>
            <person name="Wendel J.F."/>
        </authorList>
    </citation>
    <scope>NUCLEOTIDE SEQUENCE [LARGE SCALE GENOMIC DNA]</scope>
    <source>
        <strain evidence="1">185</strain>
        <tissue evidence="1">Leaf</tissue>
    </source>
</reference>
<accession>A0A7J8X2U5</accession>
<comment type="caution">
    <text evidence="1">The sequence shown here is derived from an EMBL/GenBank/DDBJ whole genome shotgun (WGS) entry which is preliminary data.</text>
</comment>
<feature type="non-terminal residue" evidence="1">
    <location>
        <position position="1"/>
    </location>
</feature>
<protein>
    <recommendedName>
        <fullName evidence="3">Reverse transcriptase zinc-binding domain-containing protein</fullName>
    </recommendedName>
</protein>
<evidence type="ECO:0008006" key="3">
    <source>
        <dbReference type="Google" id="ProtNLM"/>
    </source>
</evidence>
<sequence length="239" mass="27195">GVTNRLRWYLESPCEYTVQSGYKILLKGFPRTEEDSYSFIDQETRICLRCGEDSETNIHASRDCLLALQVWQELGINWRVNQTKDCMANWVRQLFFGSGNQKKLIVIIAIWAIWLSRNKLVHEGKQQSKTETVTFILGYVHELELLTGKRVEQAAEETVVWRSPSNPFVRVNFEAIFYKELLDSQELGFWAMVVEGNSLVGGGWPDSDSKTGGGEGTIHSSGQLRSIDKVTVEIENSII</sequence>
<dbReference type="Proteomes" id="UP000593577">
    <property type="component" value="Unassembled WGS sequence"/>
</dbReference>
<organism evidence="1 2">
    <name type="scientific">Gossypium aridum</name>
    <name type="common">American cotton</name>
    <name type="synonym">Erioxylum aridum</name>
    <dbReference type="NCBI Taxonomy" id="34290"/>
    <lineage>
        <taxon>Eukaryota</taxon>
        <taxon>Viridiplantae</taxon>
        <taxon>Streptophyta</taxon>
        <taxon>Embryophyta</taxon>
        <taxon>Tracheophyta</taxon>
        <taxon>Spermatophyta</taxon>
        <taxon>Magnoliopsida</taxon>
        <taxon>eudicotyledons</taxon>
        <taxon>Gunneridae</taxon>
        <taxon>Pentapetalae</taxon>
        <taxon>rosids</taxon>
        <taxon>malvids</taxon>
        <taxon>Malvales</taxon>
        <taxon>Malvaceae</taxon>
        <taxon>Malvoideae</taxon>
        <taxon>Gossypium</taxon>
    </lineage>
</organism>
<proteinExistence type="predicted"/>
<gene>
    <name evidence="1" type="ORF">Goari_023359</name>
</gene>
<dbReference type="AlphaFoldDB" id="A0A7J8X2U5"/>
<evidence type="ECO:0000313" key="2">
    <source>
        <dbReference type="Proteomes" id="UP000593577"/>
    </source>
</evidence>